<evidence type="ECO:0000313" key="3">
    <source>
        <dbReference type="Proteomes" id="UP000492821"/>
    </source>
</evidence>
<reference evidence="4" key="2">
    <citation type="submission" date="2020-10" db="UniProtKB">
        <authorList>
            <consortium name="WormBaseParasite"/>
        </authorList>
    </citation>
    <scope>IDENTIFICATION</scope>
</reference>
<dbReference type="Proteomes" id="UP000492821">
    <property type="component" value="Unassembled WGS sequence"/>
</dbReference>
<dbReference type="GO" id="GO:0051276">
    <property type="term" value="P:chromosome organization"/>
    <property type="evidence" value="ECO:0007669"/>
    <property type="project" value="TreeGrafter"/>
</dbReference>
<proteinExistence type="predicted"/>
<dbReference type="Gene3D" id="1.10.150.40">
    <property type="entry name" value="Barrier-to-autointegration factor, BAF"/>
    <property type="match status" value="1"/>
</dbReference>
<protein>
    <submittedName>
        <fullName evidence="4">Barrier to autointegration factor</fullName>
    </submittedName>
</protein>
<sequence>MRYIAHLYSCVIPFEVLKESSSVRSSTMSTSFKHREFTSEPMGDKKVSDIAGIGNVYGSKLTERGFGNASNLMGQFLIMNKDKDAFASWLKSEIGVSSRYSRNAAACLDEYSAQFM</sequence>
<dbReference type="InterPro" id="IPR004122">
    <property type="entry name" value="BAF_prot"/>
</dbReference>
<dbReference type="SMART" id="SM01023">
    <property type="entry name" value="BAF"/>
    <property type="match status" value="1"/>
</dbReference>
<dbReference type="AlphaFoldDB" id="A0A7E4V5H6"/>
<reference evidence="3" key="1">
    <citation type="journal article" date="2013" name="Genetics">
        <title>The draft genome and transcriptome of Panagrellus redivivus are shaped by the harsh demands of a free-living lifestyle.</title>
        <authorList>
            <person name="Srinivasan J."/>
            <person name="Dillman A.R."/>
            <person name="Macchietto M.G."/>
            <person name="Heikkinen L."/>
            <person name="Lakso M."/>
            <person name="Fracchia K.M."/>
            <person name="Antoshechkin I."/>
            <person name="Mortazavi A."/>
            <person name="Wong G."/>
            <person name="Sternberg P.W."/>
        </authorList>
    </citation>
    <scope>NUCLEOTIDE SEQUENCE [LARGE SCALE GENOMIC DNA]</scope>
    <source>
        <strain evidence="3">MT8872</strain>
    </source>
</reference>
<dbReference type="PANTHER" id="PTHR47507">
    <property type="entry name" value="BARRIER TO AUTOINTEGRATION FACTOR 2"/>
    <property type="match status" value="1"/>
</dbReference>
<dbReference type="GO" id="GO:0003677">
    <property type="term" value="F:DNA binding"/>
    <property type="evidence" value="ECO:0007669"/>
    <property type="project" value="InterPro"/>
</dbReference>
<dbReference type="GO" id="GO:0005634">
    <property type="term" value="C:nucleus"/>
    <property type="evidence" value="ECO:0007669"/>
    <property type="project" value="UniProtKB-SubCell"/>
</dbReference>
<name>A0A7E4V5H6_PANRE</name>
<dbReference type="PANTHER" id="PTHR47507:SF6">
    <property type="entry name" value="BARRIER-TO-AUTOINTEGRATION FACTOR"/>
    <property type="match status" value="1"/>
</dbReference>
<comment type="subcellular location">
    <subcellularLocation>
        <location evidence="1">Nucleus</location>
    </subcellularLocation>
</comment>
<dbReference type="WBParaSite" id="Pan_g16797.t1">
    <property type="protein sequence ID" value="Pan_g16797.t1"/>
    <property type="gene ID" value="Pan_g16797"/>
</dbReference>
<dbReference type="GO" id="GO:0000793">
    <property type="term" value="C:condensed chromosome"/>
    <property type="evidence" value="ECO:0007669"/>
    <property type="project" value="TreeGrafter"/>
</dbReference>
<dbReference type="SUPFAM" id="SSF47798">
    <property type="entry name" value="Barrier-to-autointegration factor, BAF"/>
    <property type="match status" value="1"/>
</dbReference>
<dbReference type="InterPro" id="IPR036617">
    <property type="entry name" value="BAF_sf"/>
</dbReference>
<keyword evidence="3" id="KW-1185">Reference proteome</keyword>
<keyword evidence="2" id="KW-0539">Nucleus</keyword>
<accession>A0A7E4V5H6</accession>
<evidence type="ECO:0000313" key="4">
    <source>
        <dbReference type="WBParaSite" id="Pan_g16797.t1"/>
    </source>
</evidence>
<evidence type="ECO:0000256" key="2">
    <source>
        <dbReference type="ARBA" id="ARBA00023242"/>
    </source>
</evidence>
<dbReference type="InterPro" id="IPR051387">
    <property type="entry name" value="BAF"/>
</dbReference>
<organism evidence="3 4">
    <name type="scientific">Panagrellus redivivus</name>
    <name type="common">Microworm</name>
    <dbReference type="NCBI Taxonomy" id="6233"/>
    <lineage>
        <taxon>Eukaryota</taxon>
        <taxon>Metazoa</taxon>
        <taxon>Ecdysozoa</taxon>
        <taxon>Nematoda</taxon>
        <taxon>Chromadorea</taxon>
        <taxon>Rhabditida</taxon>
        <taxon>Tylenchina</taxon>
        <taxon>Panagrolaimomorpha</taxon>
        <taxon>Panagrolaimoidea</taxon>
        <taxon>Panagrolaimidae</taxon>
        <taxon>Panagrellus</taxon>
    </lineage>
</organism>
<dbReference type="Pfam" id="PF02961">
    <property type="entry name" value="SAM_BAF"/>
    <property type="match status" value="1"/>
</dbReference>
<evidence type="ECO:0000256" key="1">
    <source>
        <dbReference type="ARBA" id="ARBA00004123"/>
    </source>
</evidence>